<dbReference type="InterPro" id="IPR013693">
    <property type="entry name" value="SpoIID/LytB_N"/>
</dbReference>
<evidence type="ECO:0000313" key="4">
    <source>
        <dbReference type="Proteomes" id="UP000198825"/>
    </source>
</evidence>
<gene>
    <name evidence="3" type="ORF">SAMN04488544_1708</name>
</gene>
<feature type="chain" id="PRO_5009280201" evidence="1">
    <location>
        <begin position="47"/>
        <end position="423"/>
    </location>
</feature>
<protein>
    <submittedName>
        <fullName evidence="3">SpoIID/LytB domain protein</fullName>
    </submittedName>
</protein>
<dbReference type="Pfam" id="PF08486">
    <property type="entry name" value="SpoIID"/>
    <property type="match status" value="1"/>
</dbReference>
<dbReference type="STRING" id="546874.SAMN04488544_1708"/>
<dbReference type="OrthoDB" id="9773852at2"/>
<feature type="domain" description="Sporulation stage II protein D amidase enhancer LytB N-terminal" evidence="2">
    <location>
        <begin position="215"/>
        <end position="311"/>
    </location>
</feature>
<reference evidence="4" key="1">
    <citation type="submission" date="2016-10" db="EMBL/GenBank/DDBJ databases">
        <authorList>
            <person name="Varghese N."/>
            <person name="Submissions S."/>
        </authorList>
    </citation>
    <scope>NUCLEOTIDE SEQUENCE [LARGE SCALE GENOMIC DNA]</scope>
    <source>
        <strain evidence="4">DSM 21743</strain>
    </source>
</reference>
<name>A0A1H2MBE8_9ACTN</name>
<dbReference type="Proteomes" id="UP000198825">
    <property type="component" value="Chromosome I"/>
</dbReference>
<evidence type="ECO:0000256" key="1">
    <source>
        <dbReference type="SAM" id="SignalP"/>
    </source>
</evidence>
<keyword evidence="4" id="KW-1185">Reference proteome</keyword>
<dbReference type="GO" id="GO:0030435">
    <property type="term" value="P:sporulation resulting in formation of a cellular spore"/>
    <property type="evidence" value="ECO:0007669"/>
    <property type="project" value="InterPro"/>
</dbReference>
<dbReference type="NCBIfam" id="TIGR02669">
    <property type="entry name" value="SpoIID_LytB"/>
    <property type="match status" value="1"/>
</dbReference>
<evidence type="ECO:0000259" key="2">
    <source>
        <dbReference type="Pfam" id="PF08486"/>
    </source>
</evidence>
<dbReference type="InterPro" id="IPR051922">
    <property type="entry name" value="Bact_Sporulation_Assoc"/>
</dbReference>
<sequence length="423" mass="44978">MTRPLSTRPLRPARPRTLRLARTAASLLAASSVLLAGALTAPSAQADASVKPSGGKFVIKGAGFGHGHGMSQYGAYGAAKKGLSWKEILAFYYPGTTLKTMSSKTTIKVWVTADDDNSLRVLPAAGLTVSDGNDHSLELPTADKYRSWRIKRSGSGFRLEWRSASGVYTTYKTPLDSSTWRFSTDANLVKVRMPDGSTREYRGTASFVKRGTGGRTVNTVKLEDYVRGVVPSEMPTSWATEAVRTQAVAARSYAIRIRDFTSYSGYDICDTTACQVYRGLASTSSSGTRTVRETKGGDAAAKATAGVIVTYKGEVALTQFSSSNGGAMSSGGLPYLVEKKDPYDGVVRSQAWSRTVTAAAVARAYPSAGTVKALTITKRNGTGPWGGYVQSISVVGSKKTVKVTGSAFQSKFGMRSALYTVTS</sequence>
<feature type="signal peptide" evidence="1">
    <location>
        <begin position="1"/>
        <end position="46"/>
    </location>
</feature>
<dbReference type="PANTHER" id="PTHR30032:SF4">
    <property type="entry name" value="AMIDASE ENHANCER"/>
    <property type="match status" value="1"/>
</dbReference>
<dbReference type="AlphaFoldDB" id="A0A1H2MBE8"/>
<proteinExistence type="predicted"/>
<accession>A0A1H2MBE8</accession>
<dbReference type="InterPro" id="IPR013486">
    <property type="entry name" value="SpoIID/LytB"/>
</dbReference>
<organism evidence="3 4">
    <name type="scientific">Microlunatus sagamiharensis</name>
    <dbReference type="NCBI Taxonomy" id="546874"/>
    <lineage>
        <taxon>Bacteria</taxon>
        <taxon>Bacillati</taxon>
        <taxon>Actinomycetota</taxon>
        <taxon>Actinomycetes</taxon>
        <taxon>Propionibacteriales</taxon>
        <taxon>Propionibacteriaceae</taxon>
        <taxon>Microlunatus</taxon>
    </lineage>
</organism>
<keyword evidence="1" id="KW-0732">Signal</keyword>
<evidence type="ECO:0000313" key="3">
    <source>
        <dbReference type="EMBL" id="SDU90278.1"/>
    </source>
</evidence>
<dbReference type="GO" id="GO:0030288">
    <property type="term" value="C:outer membrane-bounded periplasmic space"/>
    <property type="evidence" value="ECO:0007669"/>
    <property type="project" value="TreeGrafter"/>
</dbReference>
<dbReference type="PANTHER" id="PTHR30032">
    <property type="entry name" value="N-ACETYLMURAMOYL-L-ALANINE AMIDASE-RELATED"/>
    <property type="match status" value="1"/>
</dbReference>
<dbReference type="EMBL" id="LT629799">
    <property type="protein sequence ID" value="SDU90278.1"/>
    <property type="molecule type" value="Genomic_DNA"/>
</dbReference>
<dbReference type="RefSeq" id="WP_091074060.1">
    <property type="nucleotide sequence ID" value="NZ_LT629799.1"/>
</dbReference>